<dbReference type="Proteomes" id="UP000502433">
    <property type="component" value="Chromosome"/>
</dbReference>
<reference evidence="1 2" key="1">
    <citation type="submission" date="2020-04" db="EMBL/GenBank/DDBJ databases">
        <title>Genome-Wide Identification of 5-Methylcytosine Sites in Bacterial Genomes By High-Throughput Sequencing of MspJI Restriction Fragments.</title>
        <authorList>
            <person name="Wu V."/>
        </authorList>
    </citation>
    <scope>NUCLEOTIDE SEQUENCE [LARGE SCALE GENOMIC DNA]</scope>
    <source>
        <strain evidence="1 2">CCAP 1403/13f</strain>
    </source>
</reference>
<dbReference type="RefSeq" id="WP_168694559.1">
    <property type="nucleotide sequence ID" value="NZ_CP051206.1"/>
</dbReference>
<dbReference type="KEGG" id="dfs:HGD76_21015"/>
<accession>A0A6H2BVR6</accession>
<evidence type="ECO:0000313" key="1">
    <source>
        <dbReference type="EMBL" id="QJB42864.1"/>
    </source>
</evidence>
<dbReference type="EMBL" id="CP051206">
    <property type="protein sequence ID" value="QJB42864.1"/>
    <property type="molecule type" value="Genomic_DNA"/>
</dbReference>
<organism evidence="1 2">
    <name type="scientific">Dolichospermum flos-aquae CCAP 1403/13F</name>
    <dbReference type="NCBI Taxonomy" id="315271"/>
    <lineage>
        <taxon>Bacteria</taxon>
        <taxon>Bacillati</taxon>
        <taxon>Cyanobacteriota</taxon>
        <taxon>Cyanophyceae</taxon>
        <taxon>Nostocales</taxon>
        <taxon>Aphanizomenonaceae</taxon>
        <taxon>Dolichospermum</taxon>
    </lineage>
</organism>
<name>A0A6H2BVR6_DOLFA</name>
<sequence>MTHTLEDKIPHLIPFRWSVKHGFIFGQLLVGAKHLEDKLSVIAKNSSPNASPVQLSVVSCQL</sequence>
<reference evidence="1 2" key="2">
    <citation type="submission" date="2020-04" db="EMBL/GenBank/DDBJ databases">
        <authorList>
            <person name="Fomenkov A."/>
            <person name="Anton B.P."/>
            <person name="Roberts R.J."/>
        </authorList>
    </citation>
    <scope>NUCLEOTIDE SEQUENCE [LARGE SCALE GENOMIC DNA]</scope>
    <source>
        <strain evidence="1 2">CCAP 1403/13f</strain>
    </source>
</reference>
<dbReference type="AlphaFoldDB" id="A0A6H2BVR6"/>
<evidence type="ECO:0000313" key="2">
    <source>
        <dbReference type="Proteomes" id="UP000502433"/>
    </source>
</evidence>
<proteinExistence type="predicted"/>
<protein>
    <submittedName>
        <fullName evidence="1">Uncharacterized protein</fullName>
    </submittedName>
</protein>
<gene>
    <name evidence="1" type="ORF">HGD76_21015</name>
</gene>